<dbReference type="EMBL" id="LFEH01000055">
    <property type="protein sequence ID" value="KMS78311.1"/>
    <property type="molecule type" value="Genomic_DNA"/>
</dbReference>
<dbReference type="Proteomes" id="UP000037274">
    <property type="component" value="Unassembled WGS sequence"/>
</dbReference>
<organism evidence="1 2">
    <name type="scientific">Streptomyces leeuwenhoekii</name>
    <dbReference type="NCBI Taxonomy" id="1437453"/>
    <lineage>
        <taxon>Bacteria</taxon>
        <taxon>Bacillati</taxon>
        <taxon>Actinomycetota</taxon>
        <taxon>Actinomycetes</taxon>
        <taxon>Kitasatosporales</taxon>
        <taxon>Streptomycetaceae</taxon>
        <taxon>Streptomyces</taxon>
    </lineage>
</organism>
<name>A0ABR5HX30_STRLW</name>
<comment type="caution">
    <text evidence="1">The sequence shown here is derived from an EMBL/GenBank/DDBJ whole genome shotgun (WGS) entry which is preliminary data.</text>
</comment>
<dbReference type="RefSeq" id="WP_048573154.1">
    <property type="nucleotide sequence ID" value="NZ_LFEH01000055.1"/>
</dbReference>
<evidence type="ECO:0000313" key="1">
    <source>
        <dbReference type="EMBL" id="KMS78311.1"/>
    </source>
</evidence>
<accession>A0ABR5HX30</accession>
<evidence type="ECO:0008006" key="3">
    <source>
        <dbReference type="Google" id="ProtNLM"/>
    </source>
</evidence>
<proteinExistence type="predicted"/>
<evidence type="ECO:0000313" key="2">
    <source>
        <dbReference type="Proteomes" id="UP000037274"/>
    </source>
</evidence>
<protein>
    <recommendedName>
        <fullName evidence="3">Minor tail protein</fullName>
    </recommendedName>
</protein>
<reference evidence="1 2" key="1">
    <citation type="submission" date="2015-06" db="EMBL/GenBank/DDBJ databases">
        <title>Draft genome sequence of Streptomyces leeuwenhoekii C58, which produces the novel lasso peptide, chaxapeptin.</title>
        <authorList>
            <person name="Yi Y."/>
            <person name="Hai D."/>
            <person name="Jaspars M."/>
            <person name="Sheng H."/>
            <person name="Rateb M.E."/>
            <person name="Bull A."/>
            <person name="Goodfellow M."/>
            <person name="Asenjo J.A."/>
            <person name="Ebel R."/>
        </authorList>
    </citation>
    <scope>NUCLEOTIDE SEQUENCE [LARGE SCALE GENOMIC DNA]</scope>
    <source>
        <strain evidence="1 2">C58</strain>
    </source>
</reference>
<gene>
    <name evidence="1" type="ORF">ACH49_16640</name>
</gene>
<sequence>MTTLPGRPAPAVHRDLAWALKQQATRAGERAPSVRGSDWRLATVTAVGSDGTVDVDGIPAVRCMPTYTLPAVGDVIVIDQNSSGEWLAWGRTATTTRTWTTLPLASGWSRLSPYYEPAYRIWDDGTASLCGLAVMSGTLTSGAVVATLPAEARPASQVRYTVQIITGIHGVMTIFPNGNITLGDFTGTLSTTGQKWAQYDVAHYRLI</sequence>
<keyword evidence="2" id="KW-1185">Reference proteome</keyword>